<dbReference type="EMBL" id="JBJUIK010000009">
    <property type="protein sequence ID" value="KAL3518692.1"/>
    <property type="molecule type" value="Genomic_DNA"/>
</dbReference>
<name>A0ABD2ZJR0_9GENT</name>
<gene>
    <name evidence="1" type="ORF">ACH5RR_021281</name>
</gene>
<dbReference type="AlphaFoldDB" id="A0ABD2ZJR0"/>
<sequence length="121" mass="14110">MMDLIDRSLVMVAKRRSTGKVKTCNIHDLLHEFCVAKAKEENYLHLLHGYDCSTFNESSNTHRLSIHSKQEQFQKLKLFCPRLHCLLFFGYKAGSYSFSLTSHLSFTCSNFLECWIWGNLI</sequence>
<accession>A0ABD2ZJR0</accession>
<keyword evidence="2" id="KW-1185">Reference proteome</keyword>
<dbReference type="Gene3D" id="1.10.10.10">
    <property type="entry name" value="Winged helix-like DNA-binding domain superfamily/Winged helix DNA-binding domain"/>
    <property type="match status" value="1"/>
</dbReference>
<protein>
    <submittedName>
        <fullName evidence="1">Uncharacterized protein</fullName>
    </submittedName>
</protein>
<reference evidence="1 2" key="1">
    <citation type="submission" date="2024-11" db="EMBL/GenBank/DDBJ databases">
        <title>A near-complete genome assembly of Cinchona calisaya.</title>
        <authorList>
            <person name="Lian D.C."/>
            <person name="Zhao X.W."/>
            <person name="Wei L."/>
        </authorList>
    </citation>
    <scope>NUCLEOTIDE SEQUENCE [LARGE SCALE GENOMIC DNA]</scope>
    <source>
        <tissue evidence="1">Nenye</tissue>
    </source>
</reference>
<dbReference type="Proteomes" id="UP001630127">
    <property type="component" value="Unassembled WGS sequence"/>
</dbReference>
<dbReference type="InterPro" id="IPR036388">
    <property type="entry name" value="WH-like_DNA-bd_sf"/>
</dbReference>
<organism evidence="1 2">
    <name type="scientific">Cinchona calisaya</name>
    <dbReference type="NCBI Taxonomy" id="153742"/>
    <lineage>
        <taxon>Eukaryota</taxon>
        <taxon>Viridiplantae</taxon>
        <taxon>Streptophyta</taxon>
        <taxon>Embryophyta</taxon>
        <taxon>Tracheophyta</taxon>
        <taxon>Spermatophyta</taxon>
        <taxon>Magnoliopsida</taxon>
        <taxon>eudicotyledons</taxon>
        <taxon>Gunneridae</taxon>
        <taxon>Pentapetalae</taxon>
        <taxon>asterids</taxon>
        <taxon>lamiids</taxon>
        <taxon>Gentianales</taxon>
        <taxon>Rubiaceae</taxon>
        <taxon>Cinchonoideae</taxon>
        <taxon>Cinchoneae</taxon>
        <taxon>Cinchona</taxon>
    </lineage>
</organism>
<evidence type="ECO:0000313" key="2">
    <source>
        <dbReference type="Proteomes" id="UP001630127"/>
    </source>
</evidence>
<proteinExistence type="predicted"/>
<comment type="caution">
    <text evidence="1">The sequence shown here is derived from an EMBL/GenBank/DDBJ whole genome shotgun (WGS) entry which is preliminary data.</text>
</comment>
<evidence type="ECO:0000313" key="1">
    <source>
        <dbReference type="EMBL" id="KAL3518692.1"/>
    </source>
</evidence>